<gene>
    <name evidence="13" type="ORF">Mgra_00003317</name>
</gene>
<evidence type="ECO:0000256" key="3">
    <source>
        <dbReference type="ARBA" id="ARBA00001946"/>
    </source>
</evidence>
<sequence>MSLDIEATYKKVSQLEHVLLRPDTYIGSVQYTQTSTWVYDSETDKLVFREISYVPGLYKIFDEILVNAADNKQRDPKMNTIKVDIDKENNSISVWNNGRGIPVVMHKVEKMYVPEMIFGTLLTSSNYNDNEKKTTGGRNGYGAKLTNIFSKKFTVETSSSEYGRKFKQTWVNSMKKQGEAVISDSTKDDYTKVVFQPDLRLFKMEELDDDIIALMSRRAYDMAGTTRGVKITDNAEINNMIKIIGLQYKKKYDTDADLDSLRYGKIMIMADQDQDGSHIKGLVINFIHSNWPSLIRRNFVEEFITPIVKASKGKESLSFFSIPEYVEWRKSTDNWKSWKIKYYKGLGTSTSIEAKEYFSNMLRHRIPFKYRDEVDDTAIELAFQKKKKIDDRKDWLTRWMEDRKQRERGEMDVYLYDKDTRSVTFSEFINKELVPLFEYGQ</sequence>
<dbReference type="InterPro" id="IPR013759">
    <property type="entry name" value="Topo_IIA_B_C"/>
</dbReference>
<evidence type="ECO:0000313" key="13">
    <source>
        <dbReference type="EMBL" id="KAF7637347.1"/>
    </source>
</evidence>
<keyword evidence="7" id="KW-0067">ATP-binding</keyword>
<dbReference type="InterPro" id="IPR013760">
    <property type="entry name" value="Topo_IIA-like_dom_sf"/>
</dbReference>
<comment type="similarity">
    <text evidence="4">Belongs to the type II topoisomerase family.</text>
</comment>
<dbReference type="GO" id="GO:0005524">
    <property type="term" value="F:ATP binding"/>
    <property type="evidence" value="ECO:0007669"/>
    <property type="project" value="UniProtKB-KW"/>
</dbReference>
<dbReference type="PRINTS" id="PR00418">
    <property type="entry name" value="TPI2FAMILY"/>
</dbReference>
<reference evidence="13" key="1">
    <citation type="journal article" date="2020" name="Ecol. Evol.">
        <title>Genome structure and content of the rice root-knot nematode (Meloidogyne graminicola).</title>
        <authorList>
            <person name="Phan N.T."/>
            <person name="Danchin E.G.J."/>
            <person name="Klopp C."/>
            <person name="Perfus-Barbeoch L."/>
            <person name="Kozlowski D.K."/>
            <person name="Koutsovoulos G.D."/>
            <person name="Lopez-Roques C."/>
            <person name="Bouchez O."/>
            <person name="Zahm M."/>
            <person name="Besnard G."/>
            <person name="Bellafiore S."/>
        </authorList>
    </citation>
    <scope>NUCLEOTIDE SEQUENCE</scope>
    <source>
        <strain evidence="13">VN-18</strain>
    </source>
</reference>
<evidence type="ECO:0000259" key="11">
    <source>
        <dbReference type="Pfam" id="PF02518"/>
    </source>
</evidence>
<organism evidence="13 14">
    <name type="scientific">Meloidogyne graminicola</name>
    <dbReference type="NCBI Taxonomy" id="189291"/>
    <lineage>
        <taxon>Eukaryota</taxon>
        <taxon>Metazoa</taxon>
        <taxon>Ecdysozoa</taxon>
        <taxon>Nematoda</taxon>
        <taxon>Chromadorea</taxon>
        <taxon>Rhabditida</taxon>
        <taxon>Tylenchina</taxon>
        <taxon>Tylenchomorpha</taxon>
        <taxon>Tylenchoidea</taxon>
        <taxon>Meloidogynidae</taxon>
        <taxon>Meloidogyninae</taxon>
        <taxon>Meloidogyne</taxon>
    </lineage>
</organism>
<dbReference type="GO" id="GO:0000712">
    <property type="term" value="P:resolution of meiotic recombination intermediates"/>
    <property type="evidence" value="ECO:0007669"/>
    <property type="project" value="TreeGrafter"/>
</dbReference>
<dbReference type="InterPro" id="IPR050634">
    <property type="entry name" value="DNA_Topoisomerase_II"/>
</dbReference>
<dbReference type="PANTHER" id="PTHR10169:SF38">
    <property type="entry name" value="DNA TOPOISOMERASE 2"/>
    <property type="match status" value="1"/>
</dbReference>
<feature type="domain" description="C-terminal associated" evidence="12">
    <location>
        <begin position="303"/>
        <end position="434"/>
    </location>
</feature>
<dbReference type="FunFam" id="3.30.1490.30:FF:000001">
    <property type="entry name" value="DNA topoisomerase 2"/>
    <property type="match status" value="1"/>
</dbReference>
<dbReference type="PRINTS" id="PR01158">
    <property type="entry name" value="TOPISMRASEII"/>
</dbReference>
<dbReference type="FunFam" id="3.30.565.10:FF:000004">
    <property type="entry name" value="DNA topoisomerase 2"/>
    <property type="match status" value="1"/>
</dbReference>
<evidence type="ECO:0000256" key="2">
    <source>
        <dbReference type="ARBA" id="ARBA00001913"/>
    </source>
</evidence>
<protein>
    <recommendedName>
        <fullName evidence="5">DNA topoisomerase (ATP-hydrolyzing)</fullName>
        <ecNumber evidence="5">5.6.2.2</ecNumber>
    </recommendedName>
</protein>
<dbReference type="SUPFAM" id="SSF56719">
    <property type="entry name" value="Type II DNA topoisomerase"/>
    <property type="match status" value="1"/>
</dbReference>
<keyword evidence="14" id="KW-1185">Reference proteome</keyword>
<dbReference type="GO" id="GO:0003918">
    <property type="term" value="F:DNA topoisomerase type II (double strand cut, ATP-hydrolyzing) activity"/>
    <property type="evidence" value="ECO:0007669"/>
    <property type="project" value="UniProtKB-EC"/>
</dbReference>
<dbReference type="AlphaFoldDB" id="A0A8S9ZW40"/>
<keyword evidence="6" id="KW-0547">Nucleotide-binding</keyword>
<evidence type="ECO:0000256" key="5">
    <source>
        <dbReference type="ARBA" id="ARBA00012895"/>
    </source>
</evidence>
<evidence type="ECO:0000256" key="7">
    <source>
        <dbReference type="ARBA" id="ARBA00022840"/>
    </source>
</evidence>
<name>A0A8S9ZW40_9BILA</name>
<keyword evidence="8" id="KW-0799">Topoisomerase</keyword>
<evidence type="ECO:0000256" key="10">
    <source>
        <dbReference type="ARBA" id="ARBA00023235"/>
    </source>
</evidence>
<accession>A0A8S9ZW40</accession>
<dbReference type="PANTHER" id="PTHR10169">
    <property type="entry name" value="DNA TOPOISOMERASE/GYRASE"/>
    <property type="match status" value="1"/>
</dbReference>
<dbReference type="EC" id="5.6.2.2" evidence="5"/>
<evidence type="ECO:0000256" key="1">
    <source>
        <dbReference type="ARBA" id="ARBA00000185"/>
    </source>
</evidence>
<dbReference type="Gene3D" id="3.40.50.670">
    <property type="match status" value="1"/>
</dbReference>
<dbReference type="Pfam" id="PF16898">
    <property type="entry name" value="TOPRIM_C"/>
    <property type="match status" value="1"/>
</dbReference>
<dbReference type="Proteomes" id="UP000605970">
    <property type="component" value="Unassembled WGS sequence"/>
</dbReference>
<comment type="caution">
    <text evidence="13">The sequence shown here is derived from an EMBL/GenBank/DDBJ whole genome shotgun (WGS) entry which is preliminary data.</text>
</comment>
<proteinExistence type="inferred from homology"/>
<evidence type="ECO:0000256" key="6">
    <source>
        <dbReference type="ARBA" id="ARBA00022741"/>
    </source>
</evidence>
<comment type="cofactor">
    <cofactor evidence="2">
        <name>Ca(2+)</name>
        <dbReference type="ChEBI" id="CHEBI:29108"/>
    </cofactor>
</comment>
<dbReference type="Pfam" id="PF02518">
    <property type="entry name" value="HATPase_c"/>
    <property type="match status" value="1"/>
</dbReference>
<feature type="domain" description="Histidine kinase/HSP90-like ATPase" evidence="11">
    <location>
        <begin position="56"/>
        <end position="157"/>
    </location>
</feature>
<comment type="cofactor">
    <cofactor evidence="3">
        <name>Mg(2+)</name>
        <dbReference type="ChEBI" id="CHEBI:18420"/>
    </cofactor>
</comment>
<dbReference type="InterPro" id="IPR001241">
    <property type="entry name" value="Topo_IIA"/>
</dbReference>
<dbReference type="InterPro" id="IPR036890">
    <property type="entry name" value="HATPase_C_sf"/>
</dbReference>
<dbReference type="OrthoDB" id="276498at2759"/>
<evidence type="ECO:0000313" key="14">
    <source>
        <dbReference type="Proteomes" id="UP000605970"/>
    </source>
</evidence>
<dbReference type="InterPro" id="IPR001154">
    <property type="entry name" value="TopoII_euk"/>
</dbReference>
<evidence type="ECO:0000256" key="4">
    <source>
        <dbReference type="ARBA" id="ARBA00011080"/>
    </source>
</evidence>
<keyword evidence="9" id="KW-0238">DNA-binding</keyword>
<evidence type="ECO:0000256" key="9">
    <source>
        <dbReference type="ARBA" id="ARBA00023125"/>
    </source>
</evidence>
<dbReference type="SMART" id="SM00433">
    <property type="entry name" value="TOP2c"/>
    <property type="match status" value="1"/>
</dbReference>
<dbReference type="GO" id="GO:0005634">
    <property type="term" value="C:nucleus"/>
    <property type="evidence" value="ECO:0007669"/>
    <property type="project" value="TreeGrafter"/>
</dbReference>
<dbReference type="InterPro" id="IPR031660">
    <property type="entry name" value="TOPRIM_C"/>
</dbReference>
<dbReference type="Gene3D" id="3.30.565.10">
    <property type="entry name" value="Histidine kinase-like ATPase, C-terminal domain"/>
    <property type="match status" value="1"/>
</dbReference>
<dbReference type="InterPro" id="IPR003594">
    <property type="entry name" value="HATPase_dom"/>
</dbReference>
<dbReference type="FunFam" id="3.40.50.670:FF:000001">
    <property type="entry name" value="DNA topoisomerase 2"/>
    <property type="match status" value="2"/>
</dbReference>
<dbReference type="GO" id="GO:0003677">
    <property type="term" value="F:DNA binding"/>
    <property type="evidence" value="ECO:0007669"/>
    <property type="project" value="UniProtKB-KW"/>
</dbReference>
<dbReference type="SUPFAM" id="SSF55874">
    <property type="entry name" value="ATPase domain of HSP90 chaperone/DNA topoisomerase II/histidine kinase"/>
    <property type="match status" value="1"/>
</dbReference>
<dbReference type="GO" id="GO:0000819">
    <property type="term" value="P:sister chromatid segregation"/>
    <property type="evidence" value="ECO:0007669"/>
    <property type="project" value="TreeGrafter"/>
</dbReference>
<comment type="catalytic activity">
    <reaction evidence="1">
        <text>ATP-dependent breakage, passage and rejoining of double-stranded DNA.</text>
        <dbReference type="EC" id="5.6.2.2"/>
    </reaction>
</comment>
<dbReference type="CDD" id="cd16930">
    <property type="entry name" value="HATPase_TopII-like"/>
    <property type="match status" value="1"/>
</dbReference>
<evidence type="ECO:0000259" key="12">
    <source>
        <dbReference type="Pfam" id="PF16898"/>
    </source>
</evidence>
<keyword evidence="10" id="KW-0413">Isomerase</keyword>
<evidence type="ECO:0000256" key="8">
    <source>
        <dbReference type="ARBA" id="ARBA00023029"/>
    </source>
</evidence>
<dbReference type="Gene3D" id="3.30.1490.30">
    <property type="match status" value="1"/>
</dbReference>
<dbReference type="GO" id="GO:0006265">
    <property type="term" value="P:DNA topological change"/>
    <property type="evidence" value="ECO:0007669"/>
    <property type="project" value="InterPro"/>
</dbReference>
<dbReference type="EMBL" id="JABEBT010000021">
    <property type="protein sequence ID" value="KAF7637347.1"/>
    <property type="molecule type" value="Genomic_DNA"/>
</dbReference>